<protein>
    <submittedName>
        <fullName evidence="1">Uncharacterized protein</fullName>
    </submittedName>
</protein>
<organism evidence="1 2">
    <name type="scientific">Cichorium intybus</name>
    <name type="common">Chicory</name>
    <dbReference type="NCBI Taxonomy" id="13427"/>
    <lineage>
        <taxon>Eukaryota</taxon>
        <taxon>Viridiplantae</taxon>
        <taxon>Streptophyta</taxon>
        <taxon>Embryophyta</taxon>
        <taxon>Tracheophyta</taxon>
        <taxon>Spermatophyta</taxon>
        <taxon>Magnoliopsida</taxon>
        <taxon>eudicotyledons</taxon>
        <taxon>Gunneridae</taxon>
        <taxon>Pentapetalae</taxon>
        <taxon>asterids</taxon>
        <taxon>campanulids</taxon>
        <taxon>Asterales</taxon>
        <taxon>Asteraceae</taxon>
        <taxon>Cichorioideae</taxon>
        <taxon>Cichorieae</taxon>
        <taxon>Cichoriinae</taxon>
        <taxon>Cichorium</taxon>
    </lineage>
</organism>
<dbReference type="EMBL" id="CM042009">
    <property type="protein sequence ID" value="KAI3789440.1"/>
    <property type="molecule type" value="Genomic_DNA"/>
</dbReference>
<proteinExistence type="predicted"/>
<evidence type="ECO:0000313" key="1">
    <source>
        <dbReference type="EMBL" id="KAI3789440.1"/>
    </source>
</evidence>
<keyword evidence="2" id="KW-1185">Reference proteome</keyword>
<accession>A0ACB9H2N8</accession>
<name>A0ACB9H2N8_CICIN</name>
<comment type="caution">
    <text evidence="1">The sequence shown here is derived from an EMBL/GenBank/DDBJ whole genome shotgun (WGS) entry which is preliminary data.</text>
</comment>
<reference evidence="1 2" key="2">
    <citation type="journal article" date="2022" name="Mol. Ecol. Resour.">
        <title>The genomes of chicory, endive, great burdock and yacon provide insights into Asteraceae paleo-polyploidization history and plant inulin production.</title>
        <authorList>
            <person name="Fan W."/>
            <person name="Wang S."/>
            <person name="Wang H."/>
            <person name="Wang A."/>
            <person name="Jiang F."/>
            <person name="Liu H."/>
            <person name="Zhao H."/>
            <person name="Xu D."/>
            <person name="Zhang Y."/>
        </authorList>
    </citation>
    <scope>NUCLEOTIDE SEQUENCE [LARGE SCALE GENOMIC DNA]</scope>
    <source>
        <strain evidence="2">cv. Punajuju</strain>
        <tissue evidence="1">Leaves</tissue>
    </source>
</reference>
<reference evidence="2" key="1">
    <citation type="journal article" date="2022" name="Mol. Ecol. Resour.">
        <title>The genomes of chicory, endive, great burdock and yacon provide insights into Asteraceae palaeo-polyploidization history and plant inulin production.</title>
        <authorList>
            <person name="Fan W."/>
            <person name="Wang S."/>
            <person name="Wang H."/>
            <person name="Wang A."/>
            <person name="Jiang F."/>
            <person name="Liu H."/>
            <person name="Zhao H."/>
            <person name="Xu D."/>
            <person name="Zhang Y."/>
        </authorList>
    </citation>
    <scope>NUCLEOTIDE SEQUENCE [LARGE SCALE GENOMIC DNA]</scope>
    <source>
        <strain evidence="2">cv. Punajuju</strain>
    </source>
</reference>
<sequence>MKRPVGGTLRKPLSSLIPHALNCTTKTLIIAFFRFVMAPCLSFWEAGGLVDNKPFCLFRVRIFRLAWKISRLDDPVMWGFKGFPTCNADLQRWLQTFPEGKVCQEDEPIRRLKWGTASLIVRSPIILIVLPVVHHGFEKDRTEKVAGRVTQSKVDRAVSKGSSPNYVKEEKVFGTKGRFISSNSVTRAGPYASRNLATEPLESSSPEEANRYAIVDVSNPHQVETLENWIVETKLSTMRPNTMMTLEDFIHHISKRFAPTATITIDLPPISSQPKSSPPLTAARITLISPAILRSPRTT</sequence>
<gene>
    <name evidence="1" type="ORF">L2E82_02235</name>
</gene>
<evidence type="ECO:0000313" key="2">
    <source>
        <dbReference type="Proteomes" id="UP001055811"/>
    </source>
</evidence>
<dbReference type="Proteomes" id="UP001055811">
    <property type="component" value="Linkage Group LG01"/>
</dbReference>